<reference evidence="2 3" key="1">
    <citation type="submission" date="2024-07" db="EMBL/GenBank/DDBJ databases">
        <title>Section-level genome sequencing and comparative genomics of Aspergillus sections Usti and Cavernicolus.</title>
        <authorList>
            <consortium name="Lawrence Berkeley National Laboratory"/>
            <person name="Nybo J.L."/>
            <person name="Vesth T.C."/>
            <person name="Theobald S."/>
            <person name="Frisvad J.C."/>
            <person name="Larsen T.O."/>
            <person name="Kjaerboelling I."/>
            <person name="Rothschild-Mancinelli K."/>
            <person name="Lyhne E.K."/>
            <person name="Kogle M.E."/>
            <person name="Barry K."/>
            <person name="Clum A."/>
            <person name="Na H."/>
            <person name="Ledsgaard L."/>
            <person name="Lin J."/>
            <person name="Lipzen A."/>
            <person name="Kuo A."/>
            <person name="Riley R."/>
            <person name="Mondo S."/>
            <person name="Labutti K."/>
            <person name="Haridas S."/>
            <person name="Pangalinan J."/>
            <person name="Salamov A.A."/>
            <person name="Simmons B.A."/>
            <person name="Magnuson J.K."/>
            <person name="Chen J."/>
            <person name="Drula E."/>
            <person name="Henrissat B."/>
            <person name="Wiebenga A."/>
            <person name="Lubbers R.J."/>
            <person name="Gomes A.C."/>
            <person name="Makela M.R."/>
            <person name="Stajich J."/>
            <person name="Grigoriev I.V."/>
            <person name="Mortensen U.H."/>
            <person name="De Vries R.P."/>
            <person name="Baker S.E."/>
            <person name="Andersen M.R."/>
        </authorList>
    </citation>
    <scope>NUCLEOTIDE SEQUENCE [LARGE SCALE GENOMIC DNA]</scope>
    <source>
        <strain evidence="2 3">CBS 588.65</strain>
    </source>
</reference>
<proteinExistence type="predicted"/>
<comment type="caution">
    <text evidence="2">The sequence shown here is derived from an EMBL/GenBank/DDBJ whole genome shotgun (WGS) entry which is preliminary data.</text>
</comment>
<evidence type="ECO:0000313" key="2">
    <source>
        <dbReference type="EMBL" id="KAL2810905.1"/>
    </source>
</evidence>
<sequence length="89" mass="10059">MYLLNAYPGDSYAYRFGVPSGWHSNDEPYTFYEADSSSKLDPKVAQALQGYLTTSLFMVILTQSAYLRSVRMMAPPRRSRSWVGPISVP</sequence>
<name>A0ABR4H620_9EURO</name>
<feature type="transmembrane region" description="Helical" evidence="1">
    <location>
        <begin position="48"/>
        <end position="67"/>
    </location>
</feature>
<keyword evidence="1" id="KW-0472">Membrane</keyword>
<evidence type="ECO:0000256" key="1">
    <source>
        <dbReference type="SAM" id="Phobius"/>
    </source>
</evidence>
<gene>
    <name evidence="2" type="ORF">BJX63DRAFT_300878</name>
</gene>
<protein>
    <submittedName>
        <fullName evidence="2">Uncharacterized protein</fullName>
    </submittedName>
</protein>
<accession>A0ABR4H620</accession>
<keyword evidence="1" id="KW-1133">Transmembrane helix</keyword>
<keyword evidence="1" id="KW-0812">Transmembrane</keyword>
<keyword evidence="3" id="KW-1185">Reference proteome</keyword>
<dbReference type="EMBL" id="JBFXLT010000065">
    <property type="protein sequence ID" value="KAL2810905.1"/>
    <property type="molecule type" value="Genomic_DNA"/>
</dbReference>
<evidence type="ECO:0000313" key="3">
    <source>
        <dbReference type="Proteomes" id="UP001610334"/>
    </source>
</evidence>
<organism evidence="2 3">
    <name type="scientific">Aspergillus granulosus</name>
    <dbReference type="NCBI Taxonomy" id="176169"/>
    <lineage>
        <taxon>Eukaryota</taxon>
        <taxon>Fungi</taxon>
        <taxon>Dikarya</taxon>
        <taxon>Ascomycota</taxon>
        <taxon>Pezizomycotina</taxon>
        <taxon>Eurotiomycetes</taxon>
        <taxon>Eurotiomycetidae</taxon>
        <taxon>Eurotiales</taxon>
        <taxon>Aspergillaceae</taxon>
        <taxon>Aspergillus</taxon>
        <taxon>Aspergillus subgen. Nidulantes</taxon>
    </lineage>
</organism>
<dbReference type="Proteomes" id="UP001610334">
    <property type="component" value="Unassembled WGS sequence"/>
</dbReference>